<accession>X1VXH5</accession>
<protein>
    <submittedName>
        <fullName evidence="1">Uncharacterized protein</fullName>
    </submittedName>
</protein>
<comment type="caution">
    <text evidence="1">The sequence shown here is derived from an EMBL/GenBank/DDBJ whole genome shotgun (WGS) entry which is preliminary data.</text>
</comment>
<reference evidence="1" key="1">
    <citation type="journal article" date="2014" name="Front. Microbiol.">
        <title>High frequency of phylogenetically diverse reductive dehalogenase-homologous genes in deep subseafloor sedimentary metagenomes.</title>
        <authorList>
            <person name="Kawai M."/>
            <person name="Futagami T."/>
            <person name="Toyoda A."/>
            <person name="Takaki Y."/>
            <person name="Nishi S."/>
            <person name="Hori S."/>
            <person name="Arai W."/>
            <person name="Tsubouchi T."/>
            <person name="Morono Y."/>
            <person name="Uchiyama I."/>
            <person name="Ito T."/>
            <person name="Fujiyama A."/>
            <person name="Inagaki F."/>
            <person name="Takami H."/>
        </authorList>
    </citation>
    <scope>NUCLEOTIDE SEQUENCE</scope>
    <source>
        <strain evidence="1">Expedition CK06-06</strain>
    </source>
</reference>
<feature type="non-terminal residue" evidence="1">
    <location>
        <position position="97"/>
    </location>
</feature>
<evidence type="ECO:0000313" key="1">
    <source>
        <dbReference type="EMBL" id="GAJ16405.1"/>
    </source>
</evidence>
<dbReference type="EMBL" id="BARW01041395">
    <property type="protein sequence ID" value="GAJ16405.1"/>
    <property type="molecule type" value="Genomic_DNA"/>
</dbReference>
<sequence>ISYRGKNIVNCILSSYRDSENIHIENYVLIANNDINGLKNNGIELKSKDIGWVFENTTKAIFKRLSLNVNEELKKRIDSKRDKADIILDLDKQDIII</sequence>
<gene>
    <name evidence="1" type="ORF">S12H4_62009</name>
</gene>
<name>X1VXH5_9ZZZZ</name>
<feature type="non-terminal residue" evidence="1">
    <location>
        <position position="1"/>
    </location>
</feature>
<organism evidence="1">
    <name type="scientific">marine sediment metagenome</name>
    <dbReference type="NCBI Taxonomy" id="412755"/>
    <lineage>
        <taxon>unclassified sequences</taxon>
        <taxon>metagenomes</taxon>
        <taxon>ecological metagenomes</taxon>
    </lineage>
</organism>
<dbReference type="AlphaFoldDB" id="X1VXH5"/>
<proteinExistence type="predicted"/>